<keyword evidence="3" id="KW-1003">Cell membrane</keyword>
<accession>A0AAU7DD75</accession>
<feature type="transmembrane region" description="Helical" evidence="7">
    <location>
        <begin position="203"/>
        <end position="222"/>
    </location>
</feature>
<feature type="transmembrane region" description="Helical" evidence="7">
    <location>
        <begin position="366"/>
        <end position="383"/>
    </location>
</feature>
<dbReference type="SUPFAM" id="SSF103473">
    <property type="entry name" value="MFS general substrate transporter"/>
    <property type="match status" value="2"/>
</dbReference>
<dbReference type="PANTHER" id="PTHR43414:SF6">
    <property type="entry name" value="MULTIDRUG RESISTANCE PROTEIN MDTG"/>
    <property type="match status" value="1"/>
</dbReference>
<dbReference type="GO" id="GO:0005886">
    <property type="term" value="C:plasma membrane"/>
    <property type="evidence" value="ECO:0007669"/>
    <property type="project" value="UniProtKB-SubCell"/>
</dbReference>
<dbReference type="InterPro" id="IPR036259">
    <property type="entry name" value="MFS_trans_sf"/>
</dbReference>
<keyword evidence="2" id="KW-0813">Transport</keyword>
<evidence type="ECO:0000256" key="6">
    <source>
        <dbReference type="ARBA" id="ARBA00023136"/>
    </source>
</evidence>
<evidence type="ECO:0000256" key="7">
    <source>
        <dbReference type="SAM" id="Phobius"/>
    </source>
</evidence>
<organism evidence="9">
    <name type="scientific">Edaphobacter paludis</name>
    <dbReference type="NCBI Taxonomy" id="3035702"/>
    <lineage>
        <taxon>Bacteria</taxon>
        <taxon>Pseudomonadati</taxon>
        <taxon>Acidobacteriota</taxon>
        <taxon>Terriglobia</taxon>
        <taxon>Terriglobales</taxon>
        <taxon>Acidobacteriaceae</taxon>
        <taxon>Edaphobacter</taxon>
    </lineage>
</organism>
<feature type="transmembrane region" description="Helical" evidence="7">
    <location>
        <begin position="7"/>
        <end position="24"/>
    </location>
</feature>
<keyword evidence="5 7" id="KW-1133">Transmembrane helix</keyword>
<reference evidence="9" key="1">
    <citation type="submission" date="2023-03" db="EMBL/GenBank/DDBJ databases">
        <title>Edaphobacter sp.</title>
        <authorList>
            <person name="Huber K.J."/>
            <person name="Papendorf J."/>
            <person name="Pilke C."/>
            <person name="Bunk B."/>
            <person name="Sproeer C."/>
            <person name="Pester M."/>
        </authorList>
    </citation>
    <scope>NUCLEOTIDE SEQUENCE</scope>
    <source>
        <strain evidence="9">DSM 109920</strain>
    </source>
</reference>
<proteinExistence type="predicted"/>
<feature type="transmembrane region" description="Helical" evidence="7">
    <location>
        <begin position="242"/>
        <end position="261"/>
    </location>
</feature>
<evidence type="ECO:0000259" key="8">
    <source>
        <dbReference type="PROSITE" id="PS50850"/>
    </source>
</evidence>
<name>A0AAU7DD75_9BACT</name>
<protein>
    <submittedName>
        <fullName evidence="9">MFS transporter</fullName>
    </submittedName>
</protein>
<gene>
    <name evidence="9" type="ORF">P8936_14910</name>
</gene>
<dbReference type="InterPro" id="IPR001958">
    <property type="entry name" value="Tet-R_TetA/multi-R_MdtG-like"/>
</dbReference>
<feature type="transmembrane region" description="Helical" evidence="7">
    <location>
        <begin position="158"/>
        <end position="176"/>
    </location>
</feature>
<evidence type="ECO:0000256" key="2">
    <source>
        <dbReference type="ARBA" id="ARBA00022448"/>
    </source>
</evidence>
<dbReference type="GO" id="GO:0022857">
    <property type="term" value="F:transmembrane transporter activity"/>
    <property type="evidence" value="ECO:0007669"/>
    <property type="project" value="InterPro"/>
</dbReference>
<dbReference type="PRINTS" id="PR01035">
    <property type="entry name" value="TCRTETA"/>
</dbReference>
<feature type="transmembrane region" description="Helical" evidence="7">
    <location>
        <begin position="273"/>
        <end position="296"/>
    </location>
</feature>
<evidence type="ECO:0000256" key="3">
    <source>
        <dbReference type="ARBA" id="ARBA00022475"/>
    </source>
</evidence>
<dbReference type="EMBL" id="CP121195">
    <property type="protein sequence ID" value="XBH15326.1"/>
    <property type="molecule type" value="Genomic_DNA"/>
</dbReference>
<dbReference type="Pfam" id="PF07690">
    <property type="entry name" value="MFS_1"/>
    <property type="match status" value="1"/>
</dbReference>
<feature type="transmembrane region" description="Helical" evidence="7">
    <location>
        <begin position="127"/>
        <end position="152"/>
    </location>
</feature>
<keyword evidence="4 7" id="KW-0812">Transmembrane</keyword>
<sequence length="402" mass="42624">MCVFGSFTTAVSLTMLLPFLPIFVGELGVKQQTSMVLWSGLAFGATFIGTGLTAPFWGHLGDKYGRKPMLVRAAVGMAIIMSLIGLSHNVYQLVLLRLAAGLIGGYASSSMLLVATQTPRERAGWALGVLSTGALTGNLIGPLIGGVLPNLIGIRNTFFAGGAVIAIAMLATIFLVKEDHREIRPAPSVGDSTAISQRLHRSVRITVGAMLATAMLVMLANMSIEPIITVYLETLKVPKTRIVLDAGFIMAASAFGSILMAPRLGRWADRIGGWKVISFCLLTTSAVLLPQAFVAGWWQLGILRFLLGMSLAGLLPSVAKVIRHSVPERQLGKVLGYSQSSQYAGEVIGPLMGGVIGAHFGMRSVFIATSAITLIGAAANWLCQRAVHEGNAVNSTRRTLPR</sequence>
<evidence type="ECO:0000256" key="1">
    <source>
        <dbReference type="ARBA" id="ARBA00004651"/>
    </source>
</evidence>
<feature type="transmembrane region" description="Helical" evidence="7">
    <location>
        <begin position="94"/>
        <end position="115"/>
    </location>
</feature>
<keyword evidence="6 7" id="KW-0472">Membrane</keyword>
<evidence type="ECO:0000313" key="9">
    <source>
        <dbReference type="EMBL" id="XBH15326.1"/>
    </source>
</evidence>
<dbReference type="PANTHER" id="PTHR43414">
    <property type="entry name" value="MULTIDRUG RESISTANCE PROTEIN MDTG"/>
    <property type="match status" value="1"/>
</dbReference>
<dbReference type="PROSITE" id="PS50850">
    <property type="entry name" value="MFS"/>
    <property type="match status" value="1"/>
</dbReference>
<feature type="domain" description="Major facilitator superfamily (MFS) profile" evidence="8">
    <location>
        <begin position="1"/>
        <end position="388"/>
    </location>
</feature>
<evidence type="ECO:0000256" key="4">
    <source>
        <dbReference type="ARBA" id="ARBA00022692"/>
    </source>
</evidence>
<evidence type="ECO:0000256" key="5">
    <source>
        <dbReference type="ARBA" id="ARBA00022989"/>
    </source>
</evidence>
<dbReference type="InterPro" id="IPR020846">
    <property type="entry name" value="MFS_dom"/>
</dbReference>
<feature type="transmembrane region" description="Helical" evidence="7">
    <location>
        <begin position="69"/>
        <end position="88"/>
    </location>
</feature>
<dbReference type="AlphaFoldDB" id="A0AAU7DD75"/>
<dbReference type="InterPro" id="IPR011701">
    <property type="entry name" value="MFS"/>
</dbReference>
<comment type="subcellular location">
    <subcellularLocation>
        <location evidence="1">Cell membrane</location>
        <topology evidence="1">Multi-pass membrane protein</topology>
    </subcellularLocation>
</comment>
<feature type="transmembrane region" description="Helical" evidence="7">
    <location>
        <begin position="36"/>
        <end position="57"/>
    </location>
</feature>
<dbReference type="Gene3D" id="1.20.1250.20">
    <property type="entry name" value="MFS general substrate transporter like domains"/>
    <property type="match status" value="2"/>
</dbReference>